<sequence length="287" mass="30904">MNVSTLRLSTRPETASTACHLSHVALVSRKFGGQGDVYNNTPRDGSDADIVRAMCAPPAAARGIVGKDAAITALRAIRNAAVRYQRSSALYTLLLIGAWGYSAAAAIDGITGPNFELTAKEDYINRAGGDRVPVWGYASGNGRMQYPGPTLIVNQGDVVTVTLRNALPPRDNARPRPVSIVFPELESVTARGGTEGLLTREAQPTDNPATPENEAIVTYTFTASRPGTYLYHTGTRMDLDVEMGLVGTLIVRSDSDRQAREDRGKTMGEKYSSALAKLYRDLYALTH</sequence>
<keyword evidence="2" id="KW-1185">Reference proteome</keyword>
<evidence type="ECO:0000313" key="2">
    <source>
        <dbReference type="Proteomes" id="UP000266313"/>
    </source>
</evidence>
<reference evidence="1 2" key="1">
    <citation type="submission" date="2016-12" db="EMBL/GenBank/DDBJ databases">
        <title>Genome sequencing of Methylocaldum marinum.</title>
        <authorList>
            <person name="Takeuchi M."/>
            <person name="Kamagata Y."/>
            <person name="Hiraoka S."/>
            <person name="Oshima K."/>
            <person name="Hattori M."/>
            <person name="Iwasaki W."/>
        </authorList>
    </citation>
    <scope>NUCLEOTIDE SEQUENCE [LARGE SCALE GENOMIC DNA]</scope>
    <source>
        <strain evidence="1 2">S8</strain>
    </source>
</reference>
<dbReference type="RefSeq" id="WP_145986436.1">
    <property type="nucleotide sequence ID" value="NZ_AP017928.1"/>
</dbReference>
<dbReference type="KEGG" id="mmai:sS8_1384"/>
<dbReference type="Gene3D" id="2.60.40.420">
    <property type="entry name" value="Cupredoxins - blue copper proteins"/>
    <property type="match status" value="1"/>
</dbReference>
<accession>A0A250KP67</accession>
<dbReference type="InterPro" id="IPR008972">
    <property type="entry name" value="Cupredoxin"/>
</dbReference>
<dbReference type="Proteomes" id="UP000266313">
    <property type="component" value="Chromosome"/>
</dbReference>
<dbReference type="EMBL" id="AP017928">
    <property type="protein sequence ID" value="BBA33344.1"/>
    <property type="molecule type" value="Genomic_DNA"/>
</dbReference>
<name>A0A250KP67_9GAMM</name>
<evidence type="ECO:0000313" key="1">
    <source>
        <dbReference type="EMBL" id="BBA33344.1"/>
    </source>
</evidence>
<organism evidence="1 2">
    <name type="scientific">Methylocaldum marinum</name>
    <dbReference type="NCBI Taxonomy" id="1432792"/>
    <lineage>
        <taxon>Bacteria</taxon>
        <taxon>Pseudomonadati</taxon>
        <taxon>Pseudomonadota</taxon>
        <taxon>Gammaproteobacteria</taxon>
        <taxon>Methylococcales</taxon>
        <taxon>Methylococcaceae</taxon>
        <taxon>Methylocaldum</taxon>
    </lineage>
</organism>
<dbReference type="AlphaFoldDB" id="A0A250KP67"/>
<evidence type="ECO:0008006" key="3">
    <source>
        <dbReference type="Google" id="ProtNLM"/>
    </source>
</evidence>
<proteinExistence type="predicted"/>
<protein>
    <recommendedName>
        <fullName evidence="3">Plastocyanin-like domain-containing protein</fullName>
    </recommendedName>
</protein>
<dbReference type="OrthoDB" id="9757546at2"/>
<gene>
    <name evidence="1" type="ORF">sS8_1384</name>
</gene>
<dbReference type="SUPFAM" id="SSF49503">
    <property type="entry name" value="Cupredoxins"/>
    <property type="match status" value="1"/>
</dbReference>